<feature type="transmembrane region" description="Helical" evidence="1">
    <location>
        <begin position="33"/>
        <end position="56"/>
    </location>
</feature>
<dbReference type="AlphaFoldDB" id="A0AAW1FV13"/>
<keyword evidence="1" id="KW-1133">Transmembrane helix</keyword>
<feature type="transmembrane region" description="Helical" evidence="1">
    <location>
        <begin position="169"/>
        <end position="191"/>
    </location>
</feature>
<proteinExistence type="predicted"/>
<comment type="caution">
    <text evidence="2">The sequence shown here is derived from an EMBL/GenBank/DDBJ whole genome shotgun (WGS) entry which is preliminary data.</text>
</comment>
<dbReference type="PANTHER" id="PTHR15573:SF0">
    <property type="entry name" value="G-PROTEIN COUPLED RECEPTOR 160-RELATED"/>
    <property type="match status" value="1"/>
</dbReference>
<keyword evidence="1" id="KW-0472">Membrane</keyword>
<organism evidence="2 3">
    <name type="scientific">Zoarces viviparus</name>
    <name type="common">Viviparous eelpout</name>
    <name type="synonym">Blennius viviparus</name>
    <dbReference type="NCBI Taxonomy" id="48416"/>
    <lineage>
        <taxon>Eukaryota</taxon>
        <taxon>Metazoa</taxon>
        <taxon>Chordata</taxon>
        <taxon>Craniata</taxon>
        <taxon>Vertebrata</taxon>
        <taxon>Euteleostomi</taxon>
        <taxon>Actinopterygii</taxon>
        <taxon>Neopterygii</taxon>
        <taxon>Teleostei</taxon>
        <taxon>Neoteleostei</taxon>
        <taxon>Acanthomorphata</taxon>
        <taxon>Eupercaria</taxon>
        <taxon>Perciformes</taxon>
        <taxon>Cottioidei</taxon>
        <taxon>Zoarcales</taxon>
        <taxon>Zoarcidae</taxon>
        <taxon>Zoarcinae</taxon>
        <taxon>Zoarces</taxon>
    </lineage>
</organism>
<dbReference type="Proteomes" id="UP001488805">
    <property type="component" value="Unassembled WGS sequence"/>
</dbReference>
<accession>A0AAW1FV13</accession>
<keyword evidence="1" id="KW-0812">Transmembrane</keyword>
<feature type="transmembrane region" description="Helical" evidence="1">
    <location>
        <begin position="212"/>
        <end position="237"/>
    </location>
</feature>
<dbReference type="GO" id="GO:0005886">
    <property type="term" value="C:plasma membrane"/>
    <property type="evidence" value="ECO:0007669"/>
    <property type="project" value="TreeGrafter"/>
</dbReference>
<dbReference type="InterPro" id="IPR042353">
    <property type="entry name" value="GPR160"/>
</dbReference>
<protein>
    <recommendedName>
        <fullName evidence="4">G protein-coupled receptor 160</fullName>
    </recommendedName>
</protein>
<feature type="transmembrane region" description="Helical" evidence="1">
    <location>
        <begin position="119"/>
        <end position="139"/>
    </location>
</feature>
<dbReference type="PANTHER" id="PTHR15573">
    <property type="entry name" value="G-PROTEIN COUPLED RECEPTOR 160-RELATED"/>
    <property type="match status" value="1"/>
</dbReference>
<sequence>MIISIPSILLGLGGKCLLSCALVFLQWNHICKSFLGVFSVSLAVVDTILTLFVTTLHMHADGYIILLGLKLTRYHVCLLVQILGQMCNALQWPVAVVAGLDHFLRVTRRLQPVTGRTRFIVCLFVTGLLWYLAALYVFLLSDFIPVMEGVYHTQVHQCWIIHTTQILQVSMFLLLTLCCAALHAGCSTRFLKNPPLKDQSTDRSRAHSRRDVVYQAIHIFLKTWALFLFFLAMILLLPVGIPAYLGLNIAWLCFLNSLLIAVVLCAVCPVSQVTQGLAAVPPDSFCEWTFQCIVSVS</sequence>
<reference evidence="2 3" key="1">
    <citation type="journal article" date="2024" name="Genome Biol. Evol.">
        <title>Chromosome-level genome assembly of the viviparous eelpout Zoarces viviparus.</title>
        <authorList>
            <person name="Fuhrmann N."/>
            <person name="Brasseur M.V."/>
            <person name="Bakowski C.E."/>
            <person name="Podsiadlowski L."/>
            <person name="Prost S."/>
            <person name="Krehenwinkel H."/>
            <person name="Mayer C."/>
        </authorList>
    </citation>
    <scope>NUCLEOTIDE SEQUENCE [LARGE SCALE GENOMIC DNA]</scope>
    <source>
        <strain evidence="2">NO-MEL_2022_Ind0_liver</strain>
    </source>
</reference>
<keyword evidence="3" id="KW-1185">Reference proteome</keyword>
<dbReference type="GO" id="GO:0043235">
    <property type="term" value="C:receptor complex"/>
    <property type="evidence" value="ECO:0007669"/>
    <property type="project" value="TreeGrafter"/>
</dbReference>
<evidence type="ECO:0000256" key="1">
    <source>
        <dbReference type="SAM" id="Phobius"/>
    </source>
</evidence>
<name>A0AAW1FV13_ZOAVI</name>
<evidence type="ECO:0008006" key="4">
    <source>
        <dbReference type="Google" id="ProtNLM"/>
    </source>
</evidence>
<evidence type="ECO:0000313" key="3">
    <source>
        <dbReference type="Proteomes" id="UP001488805"/>
    </source>
</evidence>
<feature type="transmembrane region" description="Helical" evidence="1">
    <location>
        <begin position="249"/>
        <end position="270"/>
    </location>
</feature>
<feature type="transmembrane region" description="Helical" evidence="1">
    <location>
        <begin position="7"/>
        <end position="27"/>
    </location>
</feature>
<dbReference type="Gene3D" id="1.20.1070.10">
    <property type="entry name" value="Rhodopsin 7-helix transmembrane proteins"/>
    <property type="match status" value="1"/>
</dbReference>
<evidence type="ECO:0000313" key="2">
    <source>
        <dbReference type="EMBL" id="KAK9538709.1"/>
    </source>
</evidence>
<gene>
    <name evidence="2" type="ORF">VZT92_003861</name>
</gene>
<dbReference type="EMBL" id="JBCEZU010000023">
    <property type="protein sequence ID" value="KAK9538709.1"/>
    <property type="molecule type" value="Genomic_DNA"/>
</dbReference>